<sequence length="159" mass="18537">MIRVNKILNHKVFNEYLERINKAEENRLFCLHNIGHLLDVARVGYIISLEKGFNLDKEMIYAASLLHDIGRWKQYLDGSDHALVSARLAVDILKECDFNDQEIDGIIESIKKHRKGKDLITNLDFVLYHGDKKSRLCLKCNSINECLKGEKEDYLKLEY</sequence>
<evidence type="ECO:0000259" key="1">
    <source>
        <dbReference type="Pfam" id="PF01966"/>
    </source>
</evidence>
<evidence type="ECO:0000313" key="3">
    <source>
        <dbReference type="Proteomes" id="UP000294902"/>
    </source>
</evidence>
<dbReference type="AlphaFoldDB" id="A0A4R3MK65"/>
<accession>A0A4R3MK65</accession>
<dbReference type="SUPFAM" id="SSF109604">
    <property type="entry name" value="HD-domain/PDEase-like"/>
    <property type="match status" value="1"/>
</dbReference>
<dbReference type="InterPro" id="IPR006674">
    <property type="entry name" value="HD_domain"/>
</dbReference>
<dbReference type="EMBL" id="SMAL01000007">
    <property type="protein sequence ID" value="TCT13966.1"/>
    <property type="molecule type" value="Genomic_DNA"/>
</dbReference>
<dbReference type="Proteomes" id="UP000294902">
    <property type="component" value="Unassembled WGS sequence"/>
</dbReference>
<dbReference type="OrthoDB" id="1669667at2"/>
<keyword evidence="3" id="KW-1185">Reference proteome</keyword>
<feature type="domain" description="HD" evidence="1">
    <location>
        <begin position="34"/>
        <end position="132"/>
    </location>
</feature>
<protein>
    <submittedName>
        <fullName evidence="2">HD domain-containing protein</fullName>
    </submittedName>
</protein>
<organism evidence="2 3">
    <name type="scientific">Natranaerovirga pectinivora</name>
    <dbReference type="NCBI Taxonomy" id="682400"/>
    <lineage>
        <taxon>Bacteria</taxon>
        <taxon>Bacillati</taxon>
        <taxon>Bacillota</taxon>
        <taxon>Clostridia</taxon>
        <taxon>Lachnospirales</taxon>
        <taxon>Natranaerovirgaceae</taxon>
        <taxon>Natranaerovirga</taxon>
    </lineage>
</organism>
<dbReference type="Gene3D" id="1.10.3210.10">
    <property type="entry name" value="Hypothetical protein af1432"/>
    <property type="match status" value="1"/>
</dbReference>
<reference evidence="2 3" key="1">
    <citation type="submission" date="2019-03" db="EMBL/GenBank/DDBJ databases">
        <title>Genomic Encyclopedia of Type Strains, Phase IV (KMG-IV): sequencing the most valuable type-strain genomes for metagenomic binning, comparative biology and taxonomic classification.</title>
        <authorList>
            <person name="Goeker M."/>
        </authorList>
    </citation>
    <scope>NUCLEOTIDE SEQUENCE [LARGE SCALE GENOMIC DNA]</scope>
    <source>
        <strain evidence="2 3">DSM 24629</strain>
    </source>
</reference>
<proteinExistence type="predicted"/>
<comment type="caution">
    <text evidence="2">The sequence shown here is derived from an EMBL/GenBank/DDBJ whole genome shotgun (WGS) entry which is preliminary data.</text>
</comment>
<name>A0A4R3MK65_9FIRM</name>
<dbReference type="Pfam" id="PF01966">
    <property type="entry name" value="HD"/>
    <property type="match status" value="1"/>
</dbReference>
<gene>
    <name evidence="2" type="ORF">EDC18_10735</name>
</gene>
<dbReference type="RefSeq" id="WP_132252801.1">
    <property type="nucleotide sequence ID" value="NZ_SMAL01000007.1"/>
</dbReference>
<evidence type="ECO:0000313" key="2">
    <source>
        <dbReference type="EMBL" id="TCT13966.1"/>
    </source>
</evidence>